<dbReference type="PROSITE" id="PS51007">
    <property type="entry name" value="CYTC"/>
    <property type="match status" value="1"/>
</dbReference>
<organism evidence="6 7">
    <name type="scientific">Azospirillum formosense</name>
    <dbReference type="NCBI Taxonomy" id="861533"/>
    <lineage>
        <taxon>Bacteria</taxon>
        <taxon>Pseudomonadati</taxon>
        <taxon>Pseudomonadota</taxon>
        <taxon>Alphaproteobacteria</taxon>
        <taxon>Rhodospirillales</taxon>
        <taxon>Azospirillaceae</taxon>
        <taxon>Azospirillum</taxon>
    </lineage>
</organism>
<dbReference type="SUPFAM" id="SSF46626">
    <property type="entry name" value="Cytochrome c"/>
    <property type="match status" value="1"/>
</dbReference>
<sequence>MAWLGDGPCVFLSCALPSPARRVPRTKSGLPAPPSPSIHLIVADSFRLAASVGRPPFLRKTPYPLHQPRGTGRPDMVDTSWRLPSPAVGAIIASLIVAAVAHAASDGPGSIGFGRQLVEEVCGECHRVSQPPTAKPPPMQEDLAAPDLVERMHDSGITEMALRSYLRTSHPVMPNIRLSTEETDDVVAYLMSLKRDPR</sequence>
<dbReference type="Proteomes" id="UP000639419">
    <property type="component" value="Unassembled WGS sequence"/>
</dbReference>
<dbReference type="Gene3D" id="1.10.760.10">
    <property type="entry name" value="Cytochrome c-like domain"/>
    <property type="match status" value="1"/>
</dbReference>
<keyword evidence="7" id="KW-1185">Reference proteome</keyword>
<evidence type="ECO:0000313" key="6">
    <source>
        <dbReference type="EMBL" id="NUB19052.1"/>
    </source>
</evidence>
<evidence type="ECO:0000256" key="2">
    <source>
        <dbReference type="ARBA" id="ARBA00022723"/>
    </source>
</evidence>
<feature type="domain" description="Cytochrome c" evidence="5">
    <location>
        <begin position="109"/>
        <end position="194"/>
    </location>
</feature>
<evidence type="ECO:0000256" key="3">
    <source>
        <dbReference type="ARBA" id="ARBA00023004"/>
    </source>
</evidence>
<protein>
    <submittedName>
        <fullName evidence="6">C-type cytochrome</fullName>
    </submittedName>
</protein>
<evidence type="ECO:0000256" key="4">
    <source>
        <dbReference type="PROSITE-ProRule" id="PRU00433"/>
    </source>
</evidence>
<gene>
    <name evidence="6" type="ORF">GBZ26_07475</name>
</gene>
<keyword evidence="1 4" id="KW-0349">Heme</keyword>
<dbReference type="InterPro" id="IPR009056">
    <property type="entry name" value="Cyt_c-like_dom"/>
</dbReference>
<evidence type="ECO:0000259" key="5">
    <source>
        <dbReference type="PROSITE" id="PS51007"/>
    </source>
</evidence>
<name>A0ABX2KWX0_9PROT</name>
<dbReference type="InterPro" id="IPR036909">
    <property type="entry name" value="Cyt_c-like_dom_sf"/>
</dbReference>
<evidence type="ECO:0000313" key="7">
    <source>
        <dbReference type="Proteomes" id="UP000639419"/>
    </source>
</evidence>
<dbReference type="Pfam" id="PF00034">
    <property type="entry name" value="Cytochrom_C"/>
    <property type="match status" value="1"/>
</dbReference>
<dbReference type="EMBL" id="WHOR01000036">
    <property type="protein sequence ID" value="NUB19052.1"/>
    <property type="molecule type" value="Genomic_DNA"/>
</dbReference>
<proteinExistence type="predicted"/>
<accession>A0ABX2KWX0</accession>
<reference evidence="6 7" key="1">
    <citation type="submission" date="2019-10" db="EMBL/GenBank/DDBJ databases">
        <title>Genome sequence of Azospirillum formosense CC-Nfb-7.</title>
        <authorList>
            <person name="Ambrosini A."/>
            <person name="Sant'Anna F.H."/>
            <person name="Cassan F.D."/>
            <person name="Souza E.M."/>
            <person name="Passaglia L.M.P."/>
        </authorList>
    </citation>
    <scope>NUCLEOTIDE SEQUENCE [LARGE SCALE GENOMIC DNA]</scope>
    <source>
        <strain evidence="6 7">CC-NFb-7</strain>
    </source>
</reference>
<keyword evidence="2 4" id="KW-0479">Metal-binding</keyword>
<keyword evidence="3 4" id="KW-0408">Iron</keyword>
<comment type="caution">
    <text evidence="6">The sequence shown here is derived from an EMBL/GenBank/DDBJ whole genome shotgun (WGS) entry which is preliminary data.</text>
</comment>
<evidence type="ECO:0000256" key="1">
    <source>
        <dbReference type="ARBA" id="ARBA00022617"/>
    </source>
</evidence>